<feature type="domain" description="Rhodanese" evidence="1">
    <location>
        <begin position="52"/>
        <end position="146"/>
    </location>
</feature>
<dbReference type="EMBL" id="FWXD01000018">
    <property type="protein sequence ID" value="SMC27760.1"/>
    <property type="molecule type" value="Genomic_DNA"/>
</dbReference>
<gene>
    <name evidence="2" type="ORF">SAMN02745857_02976</name>
</gene>
<reference evidence="2 3" key="1">
    <citation type="submission" date="2017-04" db="EMBL/GenBank/DDBJ databases">
        <authorList>
            <person name="Afonso C.L."/>
            <person name="Miller P.J."/>
            <person name="Scott M.A."/>
            <person name="Spackman E."/>
            <person name="Goraichik I."/>
            <person name="Dimitrov K.M."/>
            <person name="Suarez D.L."/>
            <person name="Swayne D.E."/>
        </authorList>
    </citation>
    <scope>NUCLEOTIDE SEQUENCE [LARGE SCALE GENOMIC DNA]</scope>
    <source>
        <strain evidence="2 3">DSM 23236</strain>
    </source>
</reference>
<evidence type="ECO:0000313" key="2">
    <source>
        <dbReference type="EMBL" id="SMC27760.1"/>
    </source>
</evidence>
<organism evidence="2 3">
    <name type="scientific">Andreprevotia lacus DSM 23236</name>
    <dbReference type="NCBI Taxonomy" id="1121001"/>
    <lineage>
        <taxon>Bacteria</taxon>
        <taxon>Pseudomonadati</taxon>
        <taxon>Pseudomonadota</taxon>
        <taxon>Betaproteobacteria</taxon>
        <taxon>Neisseriales</taxon>
        <taxon>Chitinibacteraceae</taxon>
        <taxon>Andreprevotia</taxon>
    </lineage>
</organism>
<dbReference type="GO" id="GO:0016740">
    <property type="term" value="F:transferase activity"/>
    <property type="evidence" value="ECO:0007669"/>
    <property type="project" value="UniProtKB-KW"/>
</dbReference>
<evidence type="ECO:0000313" key="3">
    <source>
        <dbReference type="Proteomes" id="UP000192761"/>
    </source>
</evidence>
<dbReference type="PANTHER" id="PTHR45431">
    <property type="entry name" value="RHODANESE-LIKE DOMAIN-CONTAINING PROTEIN 15, CHLOROPLASTIC"/>
    <property type="match status" value="1"/>
</dbReference>
<dbReference type="PROSITE" id="PS50206">
    <property type="entry name" value="RHODANESE_3"/>
    <property type="match status" value="1"/>
</dbReference>
<dbReference type="InterPro" id="IPR036873">
    <property type="entry name" value="Rhodanese-like_dom_sf"/>
</dbReference>
<dbReference type="STRING" id="1121001.SAMN02745857_02976"/>
<dbReference type="Proteomes" id="UP000192761">
    <property type="component" value="Unassembled WGS sequence"/>
</dbReference>
<name>A0A1W1XUU9_9NEIS</name>
<dbReference type="RefSeq" id="WP_084091607.1">
    <property type="nucleotide sequence ID" value="NZ_FWXD01000018.1"/>
</dbReference>
<dbReference type="InterPro" id="IPR052367">
    <property type="entry name" value="Thiosulfate_ST/Rhodanese-like"/>
</dbReference>
<dbReference type="CDD" id="cd01522">
    <property type="entry name" value="RHOD_1"/>
    <property type="match status" value="1"/>
</dbReference>
<accession>A0A1W1XUU9</accession>
<dbReference type="InterPro" id="IPR001763">
    <property type="entry name" value="Rhodanese-like_dom"/>
</dbReference>
<dbReference type="Pfam" id="PF00581">
    <property type="entry name" value="Rhodanese"/>
    <property type="match status" value="1"/>
</dbReference>
<dbReference type="OrthoDB" id="9815890at2"/>
<protein>
    <submittedName>
        <fullName evidence="2">Thiosulfate sulfurtransferase</fullName>
    </submittedName>
</protein>
<evidence type="ECO:0000259" key="1">
    <source>
        <dbReference type="PROSITE" id="PS50206"/>
    </source>
</evidence>
<dbReference type="AlphaFoldDB" id="A0A1W1XUU9"/>
<dbReference type="Gene3D" id="3.40.250.10">
    <property type="entry name" value="Rhodanese-like domain"/>
    <property type="match status" value="1"/>
</dbReference>
<dbReference type="SUPFAM" id="SSF52821">
    <property type="entry name" value="Rhodanese/Cell cycle control phosphatase"/>
    <property type="match status" value="1"/>
</dbReference>
<keyword evidence="2" id="KW-0808">Transferase</keyword>
<dbReference type="SMART" id="SM00450">
    <property type="entry name" value="RHOD"/>
    <property type="match status" value="1"/>
</dbReference>
<keyword evidence="3" id="KW-1185">Reference proteome</keyword>
<dbReference type="PANTHER" id="PTHR45431:SF3">
    <property type="entry name" value="RHODANESE-LIKE DOMAIN-CONTAINING PROTEIN 15, CHLOROPLASTIC"/>
    <property type="match status" value="1"/>
</dbReference>
<proteinExistence type="predicted"/>
<sequence>MATATLSPVSSPAAQPAAESNLTLDVARHRAAQDNLPFAGSVTPLQAWQLVNSGAGRLVDVRSPEEVKFVGHVPDVLNVPWASGTSLNRNPRFVKELESKAGGKDAVLLLLCRSGKRSAEAAAAAAKAGFSNVFNVLEGFEGELDEQHRRGALGGWRHHGLPWQQD</sequence>